<comment type="caution">
    <text evidence="2">The sequence shown here is derived from an EMBL/GenBank/DDBJ whole genome shotgun (WGS) entry which is preliminary data.</text>
</comment>
<keyword evidence="3" id="KW-1185">Reference proteome</keyword>
<protein>
    <submittedName>
        <fullName evidence="2">Uncharacterized protein</fullName>
    </submittedName>
</protein>
<name>A0A4R8T7U8_9PEZI</name>
<gene>
    <name evidence="2" type="ORF">C8034_v004755</name>
</gene>
<sequence length="76" mass="8148">MATFSTTTTAAATTTPPSPRDIQLARPRCFFLPPIMQFADPIPSYGIPRGIPHGTLSNPKSHEQGLELQPQTDASA</sequence>
<feature type="region of interest" description="Disordered" evidence="1">
    <location>
        <begin position="1"/>
        <end position="23"/>
    </location>
</feature>
<dbReference type="AlphaFoldDB" id="A0A4R8T7U8"/>
<organism evidence="2 3">
    <name type="scientific">Colletotrichum sidae</name>
    <dbReference type="NCBI Taxonomy" id="1347389"/>
    <lineage>
        <taxon>Eukaryota</taxon>
        <taxon>Fungi</taxon>
        <taxon>Dikarya</taxon>
        <taxon>Ascomycota</taxon>
        <taxon>Pezizomycotina</taxon>
        <taxon>Sordariomycetes</taxon>
        <taxon>Hypocreomycetidae</taxon>
        <taxon>Glomerellales</taxon>
        <taxon>Glomerellaceae</taxon>
        <taxon>Colletotrichum</taxon>
        <taxon>Colletotrichum orbiculare species complex</taxon>
    </lineage>
</organism>
<proteinExistence type="predicted"/>
<dbReference type="EMBL" id="QAPF01000214">
    <property type="protein sequence ID" value="TEA13135.1"/>
    <property type="molecule type" value="Genomic_DNA"/>
</dbReference>
<evidence type="ECO:0000313" key="3">
    <source>
        <dbReference type="Proteomes" id="UP000295604"/>
    </source>
</evidence>
<evidence type="ECO:0000256" key="1">
    <source>
        <dbReference type="SAM" id="MobiDB-lite"/>
    </source>
</evidence>
<dbReference type="Proteomes" id="UP000295604">
    <property type="component" value="Unassembled WGS sequence"/>
</dbReference>
<evidence type="ECO:0000313" key="2">
    <source>
        <dbReference type="EMBL" id="TEA13135.1"/>
    </source>
</evidence>
<reference evidence="2 3" key="1">
    <citation type="submission" date="2018-11" db="EMBL/GenBank/DDBJ databases">
        <title>Genome sequence and assembly of Colletotrichum sidae.</title>
        <authorList>
            <person name="Gan P."/>
            <person name="Shirasu K."/>
        </authorList>
    </citation>
    <scope>NUCLEOTIDE SEQUENCE [LARGE SCALE GENOMIC DNA]</scope>
    <source>
        <strain evidence="2 3">CBS 518.97</strain>
    </source>
</reference>
<feature type="compositionally biased region" description="Low complexity" evidence="1">
    <location>
        <begin position="1"/>
        <end position="15"/>
    </location>
</feature>
<feature type="region of interest" description="Disordered" evidence="1">
    <location>
        <begin position="46"/>
        <end position="76"/>
    </location>
</feature>
<accession>A0A4R8T7U8</accession>